<organism evidence="1 2">
    <name type="scientific">Ambrosiozyma monospora</name>
    <name type="common">Yeast</name>
    <name type="synonym">Endomycopsis monosporus</name>
    <dbReference type="NCBI Taxonomy" id="43982"/>
    <lineage>
        <taxon>Eukaryota</taxon>
        <taxon>Fungi</taxon>
        <taxon>Dikarya</taxon>
        <taxon>Ascomycota</taxon>
        <taxon>Saccharomycotina</taxon>
        <taxon>Pichiomycetes</taxon>
        <taxon>Pichiales</taxon>
        <taxon>Pichiaceae</taxon>
        <taxon>Ambrosiozyma</taxon>
    </lineage>
</organism>
<sequence length="244" mass="28559">MSKAVSNAAIDLVALDAKWISRWKKLSNNTFINPRKLIKPKHEKKKYSLCMFPYPSGMLHIGHLRVYTISDVLSRYYRMKGYDVINPMGWDAFGLPAENAAVEREVSPEDWTKSNIAKMKQQMEMMRVDFDWDREVTTCNPDYYKWTQKIFLLMYEHGLAYRKKAEVNWDPVDNTVLANEQVDAEGRSWRSGAIVEKKLLEQWFLGITKFAGDLSNDLELLPEWPSKVKVMQKHWIGQMFNTLP</sequence>
<accession>A0ACB5U1Q1</accession>
<comment type="caution">
    <text evidence="1">The sequence shown here is derived from an EMBL/GenBank/DDBJ whole genome shotgun (WGS) entry which is preliminary data.</text>
</comment>
<keyword evidence="2" id="KW-1185">Reference proteome</keyword>
<reference evidence="1" key="1">
    <citation type="submission" date="2023-04" db="EMBL/GenBank/DDBJ databases">
        <title>Ambrosiozyma monospora NBRC 10751.</title>
        <authorList>
            <person name="Ichikawa N."/>
            <person name="Sato H."/>
            <person name="Tonouchi N."/>
        </authorList>
    </citation>
    <scope>NUCLEOTIDE SEQUENCE</scope>
    <source>
        <strain evidence="1">NBRC 10751</strain>
    </source>
</reference>
<name>A0ACB5U1Q1_AMBMO</name>
<protein>
    <submittedName>
        <fullName evidence="1">Unnamed protein product</fullName>
    </submittedName>
</protein>
<evidence type="ECO:0000313" key="2">
    <source>
        <dbReference type="Proteomes" id="UP001165064"/>
    </source>
</evidence>
<gene>
    <name evidence="1" type="ORF">Amon02_001069200</name>
</gene>
<dbReference type="EMBL" id="BSXS01010949">
    <property type="protein sequence ID" value="GME99344.1"/>
    <property type="molecule type" value="Genomic_DNA"/>
</dbReference>
<evidence type="ECO:0000313" key="1">
    <source>
        <dbReference type="EMBL" id="GME99344.1"/>
    </source>
</evidence>
<dbReference type="Proteomes" id="UP001165064">
    <property type="component" value="Unassembled WGS sequence"/>
</dbReference>
<proteinExistence type="predicted"/>